<evidence type="ECO:0000313" key="2">
    <source>
        <dbReference type="Proteomes" id="UP001551482"/>
    </source>
</evidence>
<organism evidence="1 2">
    <name type="scientific">Streptodolium elevatio</name>
    <dbReference type="NCBI Taxonomy" id="3157996"/>
    <lineage>
        <taxon>Bacteria</taxon>
        <taxon>Bacillati</taxon>
        <taxon>Actinomycetota</taxon>
        <taxon>Actinomycetes</taxon>
        <taxon>Kitasatosporales</taxon>
        <taxon>Streptomycetaceae</taxon>
        <taxon>Streptodolium</taxon>
    </lineage>
</organism>
<dbReference type="RefSeq" id="WP_358356295.1">
    <property type="nucleotide sequence ID" value="NZ_JBEZFP010000055.1"/>
</dbReference>
<evidence type="ECO:0000313" key="1">
    <source>
        <dbReference type="EMBL" id="MEU8136060.1"/>
    </source>
</evidence>
<dbReference type="Proteomes" id="UP001551482">
    <property type="component" value="Unassembled WGS sequence"/>
</dbReference>
<protein>
    <submittedName>
        <fullName evidence="1">Uncharacterized protein</fullName>
    </submittedName>
</protein>
<accession>A0ABV3DJX7</accession>
<comment type="caution">
    <text evidence="1">The sequence shown here is derived from an EMBL/GenBank/DDBJ whole genome shotgun (WGS) entry which is preliminary data.</text>
</comment>
<keyword evidence="2" id="KW-1185">Reference proteome</keyword>
<dbReference type="EMBL" id="JBEZFP010000055">
    <property type="protein sequence ID" value="MEU8136060.1"/>
    <property type="molecule type" value="Genomic_DNA"/>
</dbReference>
<reference evidence="1 2" key="1">
    <citation type="submission" date="2024-06" db="EMBL/GenBank/DDBJ databases">
        <title>The Natural Products Discovery Center: Release of the First 8490 Sequenced Strains for Exploring Actinobacteria Biosynthetic Diversity.</title>
        <authorList>
            <person name="Kalkreuter E."/>
            <person name="Kautsar S.A."/>
            <person name="Yang D."/>
            <person name="Bader C.D."/>
            <person name="Teijaro C.N."/>
            <person name="Fluegel L."/>
            <person name="Davis C.M."/>
            <person name="Simpson J.R."/>
            <person name="Lauterbach L."/>
            <person name="Steele A.D."/>
            <person name="Gui C."/>
            <person name="Meng S."/>
            <person name="Li G."/>
            <person name="Viehrig K."/>
            <person name="Ye F."/>
            <person name="Su P."/>
            <person name="Kiefer A.F."/>
            <person name="Nichols A."/>
            <person name="Cepeda A.J."/>
            <person name="Yan W."/>
            <person name="Fan B."/>
            <person name="Jiang Y."/>
            <person name="Adhikari A."/>
            <person name="Zheng C.-J."/>
            <person name="Schuster L."/>
            <person name="Cowan T.M."/>
            <person name="Smanski M.J."/>
            <person name="Chevrette M.G."/>
            <person name="De Carvalho L.P.S."/>
            <person name="Shen B."/>
        </authorList>
    </citation>
    <scope>NUCLEOTIDE SEQUENCE [LARGE SCALE GENOMIC DNA]</scope>
    <source>
        <strain evidence="1 2">NPDC048946</strain>
    </source>
</reference>
<proteinExistence type="predicted"/>
<name>A0ABV3DJX7_9ACTN</name>
<gene>
    <name evidence="1" type="ORF">AB0C36_21415</name>
</gene>
<sequence>MTAGLLGCMTTPAQGNVVPDGAVYACDNGKFGKGWPGADAWWAWLQKTVARYGADRCLWAVAPDAPFDAAGTLAESRPWLARIRSLGIPAAFAAQDGCDRLGLPWDEFDVLFLAGSTEWKIGPVAARLAREATDRGLTVHMGRVNSRRRLAIAEWFGCDSADGTYLAFGPDQNLPALRGWLDEVHRQTTIPVATFADAKPSFNAAQEA</sequence>